<evidence type="ECO:0000256" key="6">
    <source>
        <dbReference type="ARBA" id="ARBA00013023"/>
    </source>
</evidence>
<evidence type="ECO:0000259" key="20">
    <source>
        <dbReference type="Pfam" id="PF08245"/>
    </source>
</evidence>
<evidence type="ECO:0000256" key="10">
    <source>
        <dbReference type="ARBA" id="ARBA00022723"/>
    </source>
</evidence>
<dbReference type="InterPro" id="IPR036615">
    <property type="entry name" value="Mur_ligase_C_dom_sf"/>
</dbReference>
<feature type="domain" description="Mur ligase central" evidence="20">
    <location>
        <begin position="94"/>
        <end position="321"/>
    </location>
</feature>
<comment type="similarity">
    <text evidence="4">Belongs to the folylpolyglutamate synthase family.</text>
</comment>
<keyword evidence="12" id="KW-0067">ATP-binding</keyword>
<dbReference type="EC" id="6.3.2.12" evidence="6"/>
<dbReference type="GO" id="GO:0008841">
    <property type="term" value="F:dihydrofolate synthase activity"/>
    <property type="evidence" value="ECO:0007669"/>
    <property type="project" value="UniProtKB-EC"/>
</dbReference>
<evidence type="ECO:0000256" key="16">
    <source>
        <dbReference type="ARBA" id="ARBA00047493"/>
    </source>
</evidence>
<keyword evidence="9" id="KW-0436">Ligase</keyword>
<dbReference type="GO" id="GO:0005524">
    <property type="term" value="F:ATP binding"/>
    <property type="evidence" value="ECO:0007669"/>
    <property type="project" value="UniProtKB-KW"/>
</dbReference>
<evidence type="ECO:0000256" key="8">
    <source>
        <dbReference type="ARBA" id="ARBA00019357"/>
    </source>
</evidence>
<evidence type="ECO:0000256" key="3">
    <source>
        <dbReference type="ARBA" id="ARBA00005150"/>
    </source>
</evidence>
<dbReference type="Gene3D" id="3.90.190.20">
    <property type="entry name" value="Mur ligase, C-terminal domain"/>
    <property type="match status" value="1"/>
</dbReference>
<keyword evidence="14" id="KW-0289">Folate biosynthesis</keyword>
<comment type="catalytic activity">
    <reaction evidence="16">
        <text>(6S)-5,6,7,8-tetrahydrofolyl-(gamma-L-Glu)(n) + L-glutamate + ATP = (6S)-5,6,7,8-tetrahydrofolyl-(gamma-L-Glu)(n+1) + ADP + phosphate + H(+)</text>
        <dbReference type="Rhea" id="RHEA:10580"/>
        <dbReference type="Rhea" id="RHEA-COMP:14738"/>
        <dbReference type="Rhea" id="RHEA-COMP:14740"/>
        <dbReference type="ChEBI" id="CHEBI:15378"/>
        <dbReference type="ChEBI" id="CHEBI:29985"/>
        <dbReference type="ChEBI" id="CHEBI:30616"/>
        <dbReference type="ChEBI" id="CHEBI:43474"/>
        <dbReference type="ChEBI" id="CHEBI:141005"/>
        <dbReference type="ChEBI" id="CHEBI:456216"/>
        <dbReference type="EC" id="6.3.2.17"/>
    </reaction>
</comment>
<dbReference type="GO" id="GO:0004326">
    <property type="term" value="F:tetrahydrofolylpolyglutamate synthase activity"/>
    <property type="evidence" value="ECO:0007669"/>
    <property type="project" value="UniProtKB-EC"/>
</dbReference>
<dbReference type="SUPFAM" id="SSF53623">
    <property type="entry name" value="MurD-like peptide ligases, catalytic domain"/>
    <property type="match status" value="1"/>
</dbReference>
<feature type="domain" description="Mur ligase C-terminal" evidence="19">
    <location>
        <begin position="350"/>
        <end position="476"/>
    </location>
</feature>
<evidence type="ECO:0000256" key="5">
    <source>
        <dbReference type="ARBA" id="ARBA00011245"/>
    </source>
</evidence>
<proteinExistence type="inferred from homology"/>
<evidence type="ECO:0000313" key="21">
    <source>
        <dbReference type="EMBL" id="SKA29990.1"/>
    </source>
</evidence>
<dbReference type="EC" id="6.3.2.17" evidence="7"/>
<dbReference type="Gene3D" id="3.40.1190.10">
    <property type="entry name" value="Mur-like, catalytic domain"/>
    <property type="match status" value="1"/>
</dbReference>
<dbReference type="PANTHER" id="PTHR11136:SF0">
    <property type="entry name" value="DIHYDROFOLATE SYNTHETASE-RELATED"/>
    <property type="match status" value="1"/>
</dbReference>
<comment type="cofactor">
    <cofactor evidence="1">
        <name>Mg(2+)</name>
        <dbReference type="ChEBI" id="CHEBI:18420"/>
    </cofactor>
</comment>
<dbReference type="InterPro" id="IPR004101">
    <property type="entry name" value="Mur_ligase_C"/>
</dbReference>
<dbReference type="NCBIfam" id="TIGR01499">
    <property type="entry name" value="folC"/>
    <property type="match status" value="1"/>
</dbReference>
<evidence type="ECO:0000256" key="2">
    <source>
        <dbReference type="ARBA" id="ARBA00004799"/>
    </source>
</evidence>
<dbReference type="InterPro" id="IPR001645">
    <property type="entry name" value="Folylpolyglutamate_synth"/>
</dbReference>
<evidence type="ECO:0000256" key="17">
    <source>
        <dbReference type="ARBA" id="ARBA00049161"/>
    </source>
</evidence>
<feature type="compositionally biased region" description="Basic and acidic residues" evidence="18">
    <location>
        <begin position="1"/>
        <end position="12"/>
    </location>
</feature>
<dbReference type="PROSITE" id="PS01012">
    <property type="entry name" value="FOLYLPOLYGLU_SYNT_2"/>
    <property type="match status" value="1"/>
</dbReference>
<evidence type="ECO:0000256" key="15">
    <source>
        <dbReference type="ARBA" id="ARBA00030592"/>
    </source>
</evidence>
<evidence type="ECO:0000256" key="7">
    <source>
        <dbReference type="ARBA" id="ARBA00013025"/>
    </source>
</evidence>
<dbReference type="Pfam" id="PF02875">
    <property type="entry name" value="Mur_ligase_C"/>
    <property type="match status" value="1"/>
</dbReference>
<feature type="region of interest" description="Disordered" evidence="18">
    <location>
        <begin position="1"/>
        <end position="30"/>
    </location>
</feature>
<evidence type="ECO:0000259" key="19">
    <source>
        <dbReference type="Pfam" id="PF02875"/>
    </source>
</evidence>
<evidence type="ECO:0000256" key="12">
    <source>
        <dbReference type="ARBA" id="ARBA00022840"/>
    </source>
</evidence>
<keyword evidence="22" id="KW-1185">Reference proteome</keyword>
<evidence type="ECO:0000256" key="14">
    <source>
        <dbReference type="ARBA" id="ARBA00022909"/>
    </source>
</evidence>
<dbReference type="GO" id="GO:0046872">
    <property type="term" value="F:metal ion binding"/>
    <property type="evidence" value="ECO:0007669"/>
    <property type="project" value="UniProtKB-KW"/>
</dbReference>
<dbReference type="Pfam" id="PF08245">
    <property type="entry name" value="Mur_ligase_M"/>
    <property type="match status" value="1"/>
</dbReference>
<name>A0A1T4SNZ6_9ACTN</name>
<keyword evidence="13" id="KW-0460">Magnesium</keyword>
<dbReference type="GO" id="GO:0005737">
    <property type="term" value="C:cytoplasm"/>
    <property type="evidence" value="ECO:0007669"/>
    <property type="project" value="TreeGrafter"/>
</dbReference>
<comment type="pathway">
    <text evidence="2">Cofactor biosynthesis; tetrahydrofolate biosynthesis; 7,8-dihydrofolate from 2-amino-4-hydroxy-6-hydroxymethyl-7,8-dihydropteridine diphosphate and 4-aminobenzoate: step 2/2.</text>
</comment>
<evidence type="ECO:0000256" key="9">
    <source>
        <dbReference type="ARBA" id="ARBA00022598"/>
    </source>
</evidence>
<evidence type="ECO:0000256" key="1">
    <source>
        <dbReference type="ARBA" id="ARBA00001946"/>
    </source>
</evidence>
<dbReference type="GO" id="GO:0046656">
    <property type="term" value="P:folic acid biosynthetic process"/>
    <property type="evidence" value="ECO:0007669"/>
    <property type="project" value="UniProtKB-KW"/>
</dbReference>
<dbReference type="InterPro" id="IPR018109">
    <property type="entry name" value="Folylpolyglutamate_synth_CS"/>
</dbReference>
<dbReference type="STRING" id="1122192.SAMN02745673_03800"/>
<dbReference type="PANTHER" id="PTHR11136">
    <property type="entry name" value="FOLYLPOLYGLUTAMATE SYNTHASE-RELATED"/>
    <property type="match status" value="1"/>
</dbReference>
<sequence>MSVARRPGDGGPRRVAPTSSGPDGAAADQDIDSEWISTDLDLRKTVTSTSDYAAVEAAIMARAGESLIHPTLDRIRALMDLLGEPQRNYRTIHVTGTNGKTSTARMIDALLRERHLRVGRYTSPHLTTIRERIVIDGEPISEQRFVETYTDILPYVEMVDAGNEVPLSFFEILTAMAYAAFADAPVDVAVIEVGLGGTWDATNVIDADVAVITPIGLDHTDYLSDTVEGIAEEKSGIIKPGSVAVLAQQQVAAAEVLLRRAVEVDARVAREGMEFGVVHRDIAVGGQQLDLKGLRGSYEGVFLPLFGEHQANNAAVAVAAVEAFAAPSDGDEQLDTELVRAALGGVSSPGRLEVVRRSPTVLVDAAHNPAGMAATVRAVEEAFTFTRLVGVVAIMADKDIEGILGPLEPVLSEVVVTRNSSPRSLAPEELKQLAEEVFGAERVHLAGRLDDAIDLAVTLAEQTGEFGGAGVLITGSVVTAGDAQHLFKGASGGPSASSERQ</sequence>
<protein>
    <recommendedName>
        <fullName evidence="8">Dihydrofolate synthase/folylpolyglutamate synthase</fullName>
        <ecNumber evidence="6">6.3.2.12</ecNumber>
        <ecNumber evidence="7">6.3.2.17</ecNumber>
    </recommendedName>
    <alternativeName>
        <fullName evidence="15">Tetrahydrofolylpolyglutamate synthase</fullName>
    </alternativeName>
</protein>
<keyword evidence="10" id="KW-0479">Metal-binding</keyword>
<comment type="catalytic activity">
    <reaction evidence="17">
        <text>7,8-dihydropteroate + L-glutamate + ATP = 7,8-dihydrofolate + ADP + phosphate + H(+)</text>
        <dbReference type="Rhea" id="RHEA:23584"/>
        <dbReference type="ChEBI" id="CHEBI:15378"/>
        <dbReference type="ChEBI" id="CHEBI:17839"/>
        <dbReference type="ChEBI" id="CHEBI:29985"/>
        <dbReference type="ChEBI" id="CHEBI:30616"/>
        <dbReference type="ChEBI" id="CHEBI:43474"/>
        <dbReference type="ChEBI" id="CHEBI:57451"/>
        <dbReference type="ChEBI" id="CHEBI:456216"/>
        <dbReference type="EC" id="6.3.2.12"/>
    </reaction>
</comment>
<evidence type="ECO:0000313" key="22">
    <source>
        <dbReference type="Proteomes" id="UP000190637"/>
    </source>
</evidence>
<gene>
    <name evidence="21" type="ORF">SAMN02745673_03800</name>
</gene>
<comment type="pathway">
    <text evidence="3">Cofactor biosynthesis; tetrahydrofolylpolyglutamate biosynthesis.</text>
</comment>
<evidence type="ECO:0000256" key="18">
    <source>
        <dbReference type="SAM" id="MobiDB-lite"/>
    </source>
</evidence>
<accession>A0A1T4SNZ6</accession>
<evidence type="ECO:0000256" key="11">
    <source>
        <dbReference type="ARBA" id="ARBA00022741"/>
    </source>
</evidence>
<reference evidence="21 22" key="1">
    <citation type="submission" date="2017-02" db="EMBL/GenBank/DDBJ databases">
        <authorList>
            <person name="Peterson S.W."/>
        </authorList>
    </citation>
    <scope>NUCLEOTIDE SEQUENCE [LARGE SCALE GENOMIC DNA]</scope>
    <source>
        <strain evidence="21 22">DSM 45154</strain>
    </source>
</reference>
<dbReference type="InterPro" id="IPR013221">
    <property type="entry name" value="Mur_ligase_cen"/>
</dbReference>
<organism evidence="21 22">
    <name type="scientific">Marinactinospora thermotolerans DSM 45154</name>
    <dbReference type="NCBI Taxonomy" id="1122192"/>
    <lineage>
        <taxon>Bacteria</taxon>
        <taxon>Bacillati</taxon>
        <taxon>Actinomycetota</taxon>
        <taxon>Actinomycetes</taxon>
        <taxon>Streptosporangiales</taxon>
        <taxon>Nocardiopsidaceae</taxon>
        <taxon>Marinactinospora</taxon>
    </lineage>
</organism>
<dbReference type="InterPro" id="IPR036565">
    <property type="entry name" value="Mur-like_cat_sf"/>
</dbReference>
<evidence type="ECO:0000256" key="13">
    <source>
        <dbReference type="ARBA" id="ARBA00022842"/>
    </source>
</evidence>
<dbReference type="SUPFAM" id="SSF53244">
    <property type="entry name" value="MurD-like peptide ligases, peptide-binding domain"/>
    <property type="match status" value="1"/>
</dbReference>
<dbReference type="AlphaFoldDB" id="A0A1T4SNZ6"/>
<evidence type="ECO:0000256" key="4">
    <source>
        <dbReference type="ARBA" id="ARBA00008276"/>
    </source>
</evidence>
<dbReference type="Proteomes" id="UP000190637">
    <property type="component" value="Unassembled WGS sequence"/>
</dbReference>
<dbReference type="EMBL" id="FUWS01000010">
    <property type="protein sequence ID" value="SKA29990.1"/>
    <property type="molecule type" value="Genomic_DNA"/>
</dbReference>
<dbReference type="FunFam" id="3.40.1190.10:FF:000004">
    <property type="entry name" value="Dihydrofolate synthase/folylpolyglutamate synthase"/>
    <property type="match status" value="1"/>
</dbReference>
<keyword evidence="11" id="KW-0547">Nucleotide-binding</keyword>
<comment type="subunit">
    <text evidence="5">Monomer.</text>
</comment>